<accession>A0A939RXY8</accession>
<feature type="transmembrane region" description="Helical" evidence="7">
    <location>
        <begin position="148"/>
        <end position="170"/>
    </location>
</feature>
<dbReference type="Proteomes" id="UP000664398">
    <property type="component" value="Unassembled WGS sequence"/>
</dbReference>
<feature type="transmembrane region" description="Helical" evidence="7">
    <location>
        <begin position="117"/>
        <end position="142"/>
    </location>
</feature>
<feature type="transmembrane region" description="Helical" evidence="7">
    <location>
        <begin position="28"/>
        <end position="49"/>
    </location>
</feature>
<evidence type="ECO:0000313" key="9">
    <source>
        <dbReference type="EMBL" id="MBO1803919.1"/>
    </source>
</evidence>
<gene>
    <name evidence="9" type="ORF">J4H91_01105</name>
</gene>
<feature type="transmembrane region" description="Helical" evidence="7">
    <location>
        <begin position="247"/>
        <end position="269"/>
    </location>
</feature>
<comment type="similarity">
    <text evidence="7">Belongs to the binding-protein-dependent transport system permease family.</text>
</comment>
<dbReference type="GO" id="GO:0055085">
    <property type="term" value="P:transmembrane transport"/>
    <property type="evidence" value="ECO:0007669"/>
    <property type="project" value="InterPro"/>
</dbReference>
<sequence>MTATTNINLISKPGQKVKPQQQNRLRRFVFNAGPPVLVFILFIALWWVVSATIYADRNYLLPRPPAVIKAMVDNWSLIAEGTWITFTSAVTGFALAIVLGMLGAVIMSLSKGLERSFYPYAVLLQTVPIVAVAPVIVLWFGYNQNSVIVIAFMIAVFPILNNTMLGLASADRNQIDLFRMHRANKITEFTKLRFPGALPNIFAGLRISAGMSVIGAIVGEFIIGSGGEKGGLGVKVIFAQARLQTDLLFAEVIAATLLGFVFFMVVSWIGNLSLRSWHESALKADA</sequence>
<dbReference type="Gene3D" id="1.10.3720.10">
    <property type="entry name" value="MetI-like"/>
    <property type="match status" value="1"/>
</dbReference>
<keyword evidence="5 7" id="KW-1133">Transmembrane helix</keyword>
<dbReference type="PANTHER" id="PTHR30151:SF41">
    <property type="entry name" value="ABC TRANSPORTER PERMEASE PROTEIN"/>
    <property type="match status" value="1"/>
</dbReference>
<dbReference type="InterPro" id="IPR035906">
    <property type="entry name" value="MetI-like_sf"/>
</dbReference>
<evidence type="ECO:0000256" key="2">
    <source>
        <dbReference type="ARBA" id="ARBA00022448"/>
    </source>
</evidence>
<evidence type="ECO:0000256" key="7">
    <source>
        <dbReference type="RuleBase" id="RU363032"/>
    </source>
</evidence>
<comment type="subcellular location">
    <subcellularLocation>
        <location evidence="1 7">Cell membrane</location>
        <topology evidence="1 7">Multi-pass membrane protein</topology>
    </subcellularLocation>
</comment>
<name>A0A939RXY8_9MICO</name>
<comment type="caution">
    <text evidence="9">The sequence shown here is derived from an EMBL/GenBank/DDBJ whole genome shotgun (WGS) entry which is preliminary data.</text>
</comment>
<evidence type="ECO:0000313" key="10">
    <source>
        <dbReference type="Proteomes" id="UP000664398"/>
    </source>
</evidence>
<feature type="transmembrane region" description="Helical" evidence="7">
    <location>
        <begin position="83"/>
        <end position="105"/>
    </location>
</feature>
<protein>
    <submittedName>
        <fullName evidence="9">ABC transporter permease</fullName>
    </submittedName>
</protein>
<reference evidence="9" key="1">
    <citation type="submission" date="2021-03" db="EMBL/GenBank/DDBJ databases">
        <title>Leucobacter chromiisoli sp. nov., isolated from chromium-containing soil of chemical plant.</title>
        <authorList>
            <person name="Xu Z."/>
        </authorList>
    </citation>
    <scope>NUCLEOTIDE SEQUENCE</scope>
    <source>
        <strain evidence="9">A2</strain>
    </source>
</reference>
<dbReference type="AlphaFoldDB" id="A0A939RXY8"/>
<evidence type="ECO:0000256" key="4">
    <source>
        <dbReference type="ARBA" id="ARBA00022692"/>
    </source>
</evidence>
<dbReference type="RefSeq" id="WP_208044398.1">
    <property type="nucleotide sequence ID" value="NZ_JAGDYL010000001.1"/>
</dbReference>
<dbReference type="InterPro" id="IPR000515">
    <property type="entry name" value="MetI-like"/>
</dbReference>
<keyword evidence="4 7" id="KW-0812">Transmembrane</keyword>
<keyword evidence="2 7" id="KW-0813">Transport</keyword>
<keyword evidence="6 7" id="KW-0472">Membrane</keyword>
<evidence type="ECO:0000256" key="1">
    <source>
        <dbReference type="ARBA" id="ARBA00004651"/>
    </source>
</evidence>
<keyword evidence="3" id="KW-1003">Cell membrane</keyword>
<keyword evidence="10" id="KW-1185">Reference proteome</keyword>
<organism evidence="9 10">
    <name type="scientific">Leucobacter ruminantium</name>
    <dbReference type="NCBI Taxonomy" id="1289170"/>
    <lineage>
        <taxon>Bacteria</taxon>
        <taxon>Bacillati</taxon>
        <taxon>Actinomycetota</taxon>
        <taxon>Actinomycetes</taxon>
        <taxon>Micrococcales</taxon>
        <taxon>Microbacteriaceae</taxon>
        <taxon>Leucobacter</taxon>
    </lineage>
</organism>
<dbReference type="PROSITE" id="PS50928">
    <property type="entry name" value="ABC_TM1"/>
    <property type="match status" value="1"/>
</dbReference>
<evidence type="ECO:0000256" key="6">
    <source>
        <dbReference type="ARBA" id="ARBA00023136"/>
    </source>
</evidence>
<dbReference type="EMBL" id="JAGDYL010000001">
    <property type="protein sequence ID" value="MBO1803919.1"/>
    <property type="molecule type" value="Genomic_DNA"/>
</dbReference>
<proteinExistence type="inferred from homology"/>
<dbReference type="SUPFAM" id="SSF161098">
    <property type="entry name" value="MetI-like"/>
    <property type="match status" value="1"/>
</dbReference>
<dbReference type="Pfam" id="PF00528">
    <property type="entry name" value="BPD_transp_1"/>
    <property type="match status" value="1"/>
</dbReference>
<dbReference type="CDD" id="cd06261">
    <property type="entry name" value="TM_PBP2"/>
    <property type="match status" value="1"/>
</dbReference>
<feature type="domain" description="ABC transmembrane type-1" evidence="8">
    <location>
        <begin position="82"/>
        <end position="270"/>
    </location>
</feature>
<evidence type="ECO:0000256" key="3">
    <source>
        <dbReference type="ARBA" id="ARBA00022475"/>
    </source>
</evidence>
<dbReference type="GO" id="GO:0005886">
    <property type="term" value="C:plasma membrane"/>
    <property type="evidence" value="ECO:0007669"/>
    <property type="project" value="UniProtKB-SubCell"/>
</dbReference>
<evidence type="ECO:0000256" key="5">
    <source>
        <dbReference type="ARBA" id="ARBA00022989"/>
    </source>
</evidence>
<evidence type="ECO:0000259" key="8">
    <source>
        <dbReference type="PROSITE" id="PS50928"/>
    </source>
</evidence>
<dbReference type="PANTHER" id="PTHR30151">
    <property type="entry name" value="ALKANE SULFONATE ABC TRANSPORTER-RELATED, MEMBRANE SUBUNIT"/>
    <property type="match status" value="1"/>
</dbReference>